<accession>A0ABQ0HPN9</accession>
<keyword evidence="1" id="KW-0328">Glycosyltransferase</keyword>
<dbReference type="Pfam" id="PF13692">
    <property type="entry name" value="Glyco_trans_1_4"/>
    <property type="match status" value="1"/>
</dbReference>
<evidence type="ECO:0000256" key="1">
    <source>
        <dbReference type="ARBA" id="ARBA00022676"/>
    </source>
</evidence>
<proteinExistence type="predicted"/>
<name>A0ABQ0HPN9_GORRU</name>
<feature type="domain" description="Glycosyltransferase subfamily 4-like N-terminal" evidence="3">
    <location>
        <begin position="66"/>
        <end position="167"/>
    </location>
</feature>
<sequence length="351" mass="38547">MLSSAKIHVVHVTEAFGGGIQTAIAQYVQNSPWAKHTIIARARSGHDVGELDQFSNVSFVSAGDSVAQFLANAPELVNNVRADVIHLHSSIAGALRLHPKLRCRKVIYTPHCYSFERLDQPRLRRLLYRWFERICGYIPHVVAGVSEYEVAVARRISSNARVELLPNVMPSSENVAGLLRDDETRTVATVGRICAQKGPEIFAEGYLAFKRSGGPSDVSWIWVGDGDPELRALLETAGVLVLGWQSNADVRAILRRSSLYVHTARWEGAPIAPLEASVHGVPVMMQRTRTTGSLGYLTFDSALELGGIAARYFLDEAYKGEVSVFEAERRADMDCGAQTAALSRLYAEVTV</sequence>
<dbReference type="Proteomes" id="UP000010744">
    <property type="component" value="Unassembled WGS sequence"/>
</dbReference>
<comment type="caution">
    <text evidence="4">The sequence shown here is derived from an EMBL/GenBank/DDBJ whole genome shotgun (WGS) entry which is preliminary data.</text>
</comment>
<dbReference type="Gene3D" id="3.40.50.2000">
    <property type="entry name" value="Glycogen Phosphorylase B"/>
    <property type="match status" value="2"/>
</dbReference>
<dbReference type="Pfam" id="PF13439">
    <property type="entry name" value="Glyco_transf_4"/>
    <property type="match status" value="1"/>
</dbReference>
<dbReference type="CDD" id="cd03801">
    <property type="entry name" value="GT4_PimA-like"/>
    <property type="match status" value="1"/>
</dbReference>
<gene>
    <name evidence="4" type="ORF">GORBP_036_00160</name>
</gene>
<reference evidence="4 5" key="1">
    <citation type="submission" date="2012-08" db="EMBL/GenBank/DDBJ databases">
        <title>Whole genome shotgun sequence of Gordonia rubripertincta NBRC 101908.</title>
        <authorList>
            <person name="Takarada H."/>
            <person name="Hosoyama A."/>
            <person name="Tsuchikane K."/>
            <person name="Katsumata H."/>
            <person name="Baba S."/>
            <person name="Ohji S."/>
            <person name="Yamazaki S."/>
            <person name="Fujita N."/>
        </authorList>
    </citation>
    <scope>NUCLEOTIDE SEQUENCE [LARGE SCALE GENOMIC DNA]</scope>
    <source>
        <strain evidence="4 5">NBRC 101908</strain>
    </source>
</reference>
<keyword evidence="5" id="KW-1185">Reference proteome</keyword>
<dbReference type="SUPFAM" id="SSF53756">
    <property type="entry name" value="UDP-Glycosyltransferase/glycogen phosphorylase"/>
    <property type="match status" value="1"/>
</dbReference>
<dbReference type="PANTHER" id="PTHR45947:SF3">
    <property type="entry name" value="SULFOQUINOVOSYL TRANSFERASE SQD2"/>
    <property type="match status" value="1"/>
</dbReference>
<keyword evidence="2" id="KW-0808">Transferase</keyword>
<evidence type="ECO:0000259" key="3">
    <source>
        <dbReference type="Pfam" id="PF13439"/>
    </source>
</evidence>
<dbReference type="PANTHER" id="PTHR45947">
    <property type="entry name" value="SULFOQUINOVOSYL TRANSFERASE SQD2"/>
    <property type="match status" value="1"/>
</dbReference>
<evidence type="ECO:0000313" key="4">
    <source>
        <dbReference type="EMBL" id="GAB84235.1"/>
    </source>
</evidence>
<evidence type="ECO:0000313" key="5">
    <source>
        <dbReference type="Proteomes" id="UP000010744"/>
    </source>
</evidence>
<dbReference type="InterPro" id="IPR050194">
    <property type="entry name" value="Glycosyltransferase_grp1"/>
</dbReference>
<organism evidence="4 5">
    <name type="scientific">Gordonia rubripertincta NBRC 101908</name>
    <dbReference type="NCBI Taxonomy" id="1077975"/>
    <lineage>
        <taxon>Bacteria</taxon>
        <taxon>Bacillati</taxon>
        <taxon>Actinomycetota</taxon>
        <taxon>Actinomycetes</taxon>
        <taxon>Mycobacteriales</taxon>
        <taxon>Gordoniaceae</taxon>
        <taxon>Gordonia</taxon>
    </lineage>
</organism>
<evidence type="ECO:0000256" key="2">
    <source>
        <dbReference type="ARBA" id="ARBA00022679"/>
    </source>
</evidence>
<protein>
    <submittedName>
        <fullName evidence="4">Glycosyltransferase</fullName>
    </submittedName>
</protein>
<dbReference type="EMBL" id="BAHB01000036">
    <property type="protein sequence ID" value="GAB84235.1"/>
    <property type="molecule type" value="Genomic_DNA"/>
</dbReference>
<dbReference type="InterPro" id="IPR028098">
    <property type="entry name" value="Glyco_trans_4-like_N"/>
</dbReference>